<evidence type="ECO:0000313" key="2">
    <source>
        <dbReference type="EMBL" id="MBU5676155.1"/>
    </source>
</evidence>
<name>A0ABS6G419_9FIRM</name>
<dbReference type="PANTHER" id="PTHR34322:SF2">
    <property type="entry name" value="TRANSPOSASE IS200-LIKE DOMAIN-CONTAINING PROTEIN"/>
    <property type="match status" value="1"/>
</dbReference>
<evidence type="ECO:0000259" key="1">
    <source>
        <dbReference type="SMART" id="SM01321"/>
    </source>
</evidence>
<proteinExistence type="predicted"/>
<protein>
    <submittedName>
        <fullName evidence="2">Transposase</fullName>
    </submittedName>
</protein>
<dbReference type="Pfam" id="PF01797">
    <property type="entry name" value="Y1_Tnp"/>
    <property type="match status" value="1"/>
</dbReference>
<dbReference type="RefSeq" id="WP_216415657.1">
    <property type="nucleotide sequence ID" value="NZ_JAHLQK010000002.1"/>
</dbReference>
<gene>
    <name evidence="2" type="ORF">KQI88_06975</name>
</gene>
<keyword evidence="3" id="KW-1185">Reference proteome</keyword>
<evidence type="ECO:0000313" key="3">
    <source>
        <dbReference type="Proteomes" id="UP000779508"/>
    </source>
</evidence>
<reference evidence="2 3" key="1">
    <citation type="submission" date="2021-06" db="EMBL/GenBank/DDBJ databases">
        <authorList>
            <person name="Sun Q."/>
            <person name="Li D."/>
        </authorList>
    </citation>
    <scope>NUCLEOTIDE SEQUENCE [LARGE SCALE GENOMIC DNA]</scope>
    <source>
        <strain evidence="2 3">MSJ-5</strain>
    </source>
</reference>
<dbReference type="InterPro" id="IPR002686">
    <property type="entry name" value="Transposase_17"/>
</dbReference>
<dbReference type="EMBL" id="JAHLQK010000002">
    <property type="protein sequence ID" value="MBU5676155.1"/>
    <property type="molecule type" value="Genomic_DNA"/>
</dbReference>
<dbReference type="Proteomes" id="UP000779508">
    <property type="component" value="Unassembled WGS sequence"/>
</dbReference>
<sequence length="253" mass="30157">MAREARKRSNTGIYHVMLRGIDKRDIFLDDEDRKKFIENVIRAKEAGGFEIYGYCLMDNHIHMLIKEDEEIGISIKRITVGYIGWHNNKYERTGHLFQNRYKSEPVETENYLITVLRYIHQNPVKARIIDKLENYNWSSHKEYLLTYQGHSSFINTELIKSYFRTAEDFISYMNVQNSDECLEYKPVKKYNDDTFKKIIHKKYNINDLNKLSVEERNKLIKNIYNETDISIRQLSRILGIGKTIVERAVKKDD</sequence>
<organism evidence="2 3">
    <name type="scientific">Alkaliphilus flagellatus</name>
    <dbReference type="NCBI Taxonomy" id="2841507"/>
    <lineage>
        <taxon>Bacteria</taxon>
        <taxon>Bacillati</taxon>
        <taxon>Bacillota</taxon>
        <taxon>Clostridia</taxon>
        <taxon>Peptostreptococcales</taxon>
        <taxon>Natronincolaceae</taxon>
        <taxon>Alkaliphilus</taxon>
    </lineage>
</organism>
<accession>A0ABS6G419</accession>
<dbReference type="SMART" id="SM01321">
    <property type="entry name" value="Y1_Tnp"/>
    <property type="match status" value="1"/>
</dbReference>
<feature type="domain" description="Transposase IS200-like" evidence="1">
    <location>
        <begin position="9"/>
        <end position="122"/>
    </location>
</feature>
<comment type="caution">
    <text evidence="2">The sequence shown here is derived from an EMBL/GenBank/DDBJ whole genome shotgun (WGS) entry which is preliminary data.</text>
</comment>
<dbReference type="PANTHER" id="PTHR34322">
    <property type="entry name" value="TRANSPOSASE, Y1_TNP DOMAIN-CONTAINING"/>
    <property type="match status" value="1"/>
</dbReference>